<accession>A0A855X4I5</accession>
<gene>
    <name evidence="1" type="ORF">C3F09_04930</name>
</gene>
<sequence>DLDNRRLSAVARDLIRARGKSLVIAGRCQPAPVHALVTLLNSALGNIGRTVTFVEPVDGIMPDRVMSQRLIEQMAAGSVDTLIMLGGNPVYDMPADWKFSEALSKVKHAVHLSSHADETSLACEWHLPEAHFLESWGDVRSVDGTASIVQPLIDPMFGGRSQIEVLSHLTTGEQKSGYELTRETWGKVWSPLTFEHNWGQALNKGVVGDSALPRLKPDVDGSTVGYLIRESASPSAEAGPA</sequence>
<dbReference type="Proteomes" id="UP000250918">
    <property type="component" value="Unassembled WGS sequence"/>
</dbReference>
<evidence type="ECO:0000313" key="1">
    <source>
        <dbReference type="EMBL" id="PWB73652.1"/>
    </source>
</evidence>
<feature type="non-terminal residue" evidence="1">
    <location>
        <position position="241"/>
    </location>
</feature>
<comment type="caution">
    <text evidence="1">The sequence shown here is derived from an EMBL/GenBank/DDBJ whole genome shotgun (WGS) entry which is preliminary data.</text>
</comment>
<dbReference type="PANTHER" id="PTHR42783:SF3">
    <property type="entry name" value="GLUTAMATE SYNTHASE [NADPH] SMALL CHAIN-RELATED"/>
    <property type="match status" value="1"/>
</dbReference>
<feature type="non-terminal residue" evidence="1">
    <location>
        <position position="1"/>
    </location>
</feature>
<dbReference type="Gene3D" id="3.30.2070.10">
    <property type="entry name" value="Formate dehydrogenase/DMSO reductase"/>
    <property type="match status" value="1"/>
</dbReference>
<name>A0A855X4I5_9BACT</name>
<dbReference type="SUPFAM" id="SSF53706">
    <property type="entry name" value="Formate dehydrogenase/DMSO reductase, domains 1-3"/>
    <property type="match status" value="1"/>
</dbReference>
<dbReference type="Gene3D" id="3.40.50.740">
    <property type="match status" value="1"/>
</dbReference>
<dbReference type="AlphaFoldDB" id="A0A855X4I5"/>
<protein>
    <submittedName>
        <fullName evidence="1">Molybdopterin oxidoreductase</fullName>
    </submittedName>
</protein>
<reference evidence="1 2" key="1">
    <citation type="journal article" date="2018" name="ISME J.">
        <title>A methanotrophic archaeon couples anaerobic oxidation of methane to Fe(III) reduction.</title>
        <authorList>
            <person name="Cai C."/>
            <person name="Leu A.O."/>
            <person name="Xie G.J."/>
            <person name="Guo J."/>
            <person name="Feng Y."/>
            <person name="Zhao J.X."/>
            <person name="Tyson G.W."/>
            <person name="Yuan Z."/>
            <person name="Hu S."/>
        </authorList>
    </citation>
    <scope>NUCLEOTIDE SEQUENCE [LARGE SCALE GENOMIC DNA]</scope>
    <source>
        <strain evidence="1">FeB_12</strain>
    </source>
</reference>
<dbReference type="Gene3D" id="3.40.228.10">
    <property type="entry name" value="Dimethylsulfoxide Reductase, domain 2"/>
    <property type="match status" value="1"/>
</dbReference>
<evidence type="ECO:0000313" key="2">
    <source>
        <dbReference type="Proteomes" id="UP000250918"/>
    </source>
</evidence>
<dbReference type="EMBL" id="PQAP01000050">
    <property type="protein sequence ID" value="PWB73652.1"/>
    <property type="molecule type" value="Genomic_DNA"/>
</dbReference>
<proteinExistence type="predicted"/>
<organism evidence="1 2">
    <name type="scientific">candidate division GN15 bacterium</name>
    <dbReference type="NCBI Taxonomy" id="2072418"/>
    <lineage>
        <taxon>Bacteria</taxon>
        <taxon>candidate division GN15</taxon>
    </lineage>
</organism>
<dbReference type="PANTHER" id="PTHR42783">
    <property type="entry name" value="GLUTAMATE SYNTHASE [NADPH] SMALL CHAIN"/>
    <property type="match status" value="1"/>
</dbReference>